<evidence type="ECO:0000256" key="7">
    <source>
        <dbReference type="ARBA" id="ARBA00023163"/>
    </source>
</evidence>
<feature type="region of interest" description="Disordered" evidence="11">
    <location>
        <begin position="1"/>
        <end position="145"/>
    </location>
</feature>
<sequence length="333" mass="37628">APVQKRGQSQARQFPKRASPSAPKRAVPSAPVPTRAPKPQSSAPSPSAPVQARQSQARQSQARQSQARATVPKRASPKRASPKRASPKRHPKRASPKRASPKRASPKARQSSAPLTQRHHHSMSNLLDDNLFTNSAKKKKKKRRHRTIFTSYQLEELEKAFGEAHYPDVYQREVLSLKTDLPEDRIQVWFQNRRAKWRKTEKTWGKSSIMAEYGLYGAMVRHSLPLRRTSSRAAAARLRSPAPPGCWPRKSLDTKFVVVLWGSLKNFAPFGPLMRQQSAAGLDCPNQHAQEKVWKRPKNSKNSPNSRPRTTRPVMDEDGALEHVLGEQQQQQR</sequence>
<evidence type="ECO:0000313" key="15">
    <source>
        <dbReference type="WBParaSite" id="snap_masked-unitig_32742-processed-gene-0.0-mRNA-1"/>
    </source>
</evidence>
<keyword evidence="4" id="KW-0805">Transcription regulation</keyword>
<protein>
    <submittedName>
        <fullName evidence="15">Homeobox domain-containing protein</fullName>
    </submittedName>
</protein>
<dbReference type="InterPro" id="IPR017970">
    <property type="entry name" value="Homeobox_CS"/>
</dbReference>
<comment type="similarity">
    <text evidence="2">Belongs to the paired homeobox family.</text>
</comment>
<proteinExistence type="inferred from homology"/>
<dbReference type="PROSITE" id="PS51496">
    <property type="entry name" value="CVC"/>
    <property type="match status" value="1"/>
</dbReference>
<feature type="compositionally biased region" description="Basic residues" evidence="11">
    <location>
        <begin position="136"/>
        <end position="145"/>
    </location>
</feature>
<dbReference type="InterPro" id="IPR001356">
    <property type="entry name" value="HD"/>
</dbReference>
<evidence type="ECO:0000259" key="13">
    <source>
        <dbReference type="PROSITE" id="PS51496"/>
    </source>
</evidence>
<dbReference type="InterPro" id="IPR009057">
    <property type="entry name" value="Homeodomain-like_sf"/>
</dbReference>
<dbReference type="WBParaSite" id="snap_masked-unitig_32742-processed-gene-0.0-mRNA-1">
    <property type="protein sequence ID" value="snap_masked-unitig_32742-processed-gene-0.0-mRNA-1"/>
    <property type="gene ID" value="snap_masked-unitig_32742-processed-gene-0.0"/>
</dbReference>
<dbReference type="PROSITE" id="PS00027">
    <property type="entry name" value="HOMEOBOX_1"/>
    <property type="match status" value="1"/>
</dbReference>
<feature type="compositionally biased region" description="Polar residues" evidence="11">
    <location>
        <begin position="1"/>
        <end position="12"/>
    </location>
</feature>
<keyword evidence="5 9" id="KW-0238">DNA-binding</keyword>
<dbReference type="PANTHER" id="PTHR46892:SF3">
    <property type="entry name" value="VISUAL SYSTEM HOMEOBOX 2"/>
    <property type="match status" value="1"/>
</dbReference>
<feature type="compositionally biased region" description="Polar residues" evidence="11">
    <location>
        <begin position="123"/>
        <end position="135"/>
    </location>
</feature>
<name>A0A1I8JR31_9PLAT</name>
<evidence type="ECO:0000256" key="4">
    <source>
        <dbReference type="ARBA" id="ARBA00023015"/>
    </source>
</evidence>
<comment type="subcellular location">
    <subcellularLocation>
        <location evidence="1 9 10">Nucleus</location>
    </subcellularLocation>
</comment>
<dbReference type="Proteomes" id="UP000095280">
    <property type="component" value="Unplaced"/>
</dbReference>
<dbReference type="InterPro" id="IPR023339">
    <property type="entry name" value="CVC"/>
</dbReference>
<evidence type="ECO:0000259" key="12">
    <source>
        <dbReference type="PROSITE" id="PS50071"/>
    </source>
</evidence>
<evidence type="ECO:0000256" key="10">
    <source>
        <dbReference type="RuleBase" id="RU000682"/>
    </source>
</evidence>
<dbReference type="FunFam" id="1.10.10.60:FF:000065">
    <property type="entry name" value="Visual system homeobox 1"/>
    <property type="match status" value="1"/>
</dbReference>
<feature type="compositionally biased region" description="Basic residues" evidence="11">
    <location>
        <begin position="75"/>
        <end position="106"/>
    </location>
</feature>
<evidence type="ECO:0000256" key="1">
    <source>
        <dbReference type="ARBA" id="ARBA00004123"/>
    </source>
</evidence>
<keyword evidence="8 9" id="KW-0539">Nucleus</keyword>
<accession>A0A1I8JR31</accession>
<keyword evidence="3" id="KW-0217">Developmental protein</keyword>
<dbReference type="SMART" id="SM00389">
    <property type="entry name" value="HOX"/>
    <property type="match status" value="1"/>
</dbReference>
<keyword evidence="7" id="KW-0804">Transcription</keyword>
<feature type="compositionally biased region" description="Low complexity" evidence="11">
    <location>
        <begin position="37"/>
        <end position="69"/>
    </location>
</feature>
<keyword evidence="6 9" id="KW-0371">Homeobox</keyword>
<evidence type="ECO:0000256" key="11">
    <source>
        <dbReference type="SAM" id="MobiDB-lite"/>
    </source>
</evidence>
<reference evidence="15" key="1">
    <citation type="submission" date="2016-11" db="UniProtKB">
        <authorList>
            <consortium name="WormBaseParasite"/>
        </authorList>
    </citation>
    <scope>IDENTIFICATION</scope>
</reference>
<feature type="DNA-binding region" description="Homeobox" evidence="9">
    <location>
        <begin position="142"/>
        <end position="201"/>
    </location>
</feature>
<evidence type="ECO:0000256" key="2">
    <source>
        <dbReference type="ARBA" id="ARBA00005733"/>
    </source>
</evidence>
<feature type="domain" description="Homeobox" evidence="12">
    <location>
        <begin position="140"/>
        <end position="200"/>
    </location>
</feature>
<dbReference type="PROSITE" id="PS50071">
    <property type="entry name" value="HOMEOBOX_2"/>
    <property type="match status" value="1"/>
</dbReference>
<dbReference type="GO" id="GO:1990837">
    <property type="term" value="F:sequence-specific double-stranded DNA binding"/>
    <property type="evidence" value="ECO:0007669"/>
    <property type="project" value="TreeGrafter"/>
</dbReference>
<feature type="domain" description="CVC" evidence="13">
    <location>
        <begin position="202"/>
        <end position="258"/>
    </location>
</feature>
<dbReference type="InterPro" id="IPR052294">
    <property type="entry name" value="VSX_homeobox_regulators"/>
</dbReference>
<dbReference type="CDD" id="cd00086">
    <property type="entry name" value="homeodomain"/>
    <property type="match status" value="1"/>
</dbReference>
<dbReference type="AlphaFoldDB" id="A0A1I8JR31"/>
<dbReference type="GO" id="GO:0005634">
    <property type="term" value="C:nucleus"/>
    <property type="evidence" value="ECO:0007669"/>
    <property type="project" value="UniProtKB-SubCell"/>
</dbReference>
<evidence type="ECO:0000256" key="3">
    <source>
        <dbReference type="ARBA" id="ARBA00022473"/>
    </source>
</evidence>
<dbReference type="PANTHER" id="PTHR46892">
    <property type="entry name" value="VISUAL SYSTEM HOMEOBOX 2"/>
    <property type="match status" value="1"/>
</dbReference>
<evidence type="ECO:0000313" key="14">
    <source>
        <dbReference type="Proteomes" id="UP000095280"/>
    </source>
</evidence>
<dbReference type="Gene3D" id="1.10.10.60">
    <property type="entry name" value="Homeodomain-like"/>
    <property type="match status" value="1"/>
</dbReference>
<dbReference type="Pfam" id="PF00046">
    <property type="entry name" value="Homeodomain"/>
    <property type="match status" value="1"/>
</dbReference>
<dbReference type="SUPFAM" id="SSF46689">
    <property type="entry name" value="Homeodomain-like"/>
    <property type="match status" value="1"/>
</dbReference>
<organism evidence="14 15">
    <name type="scientific">Macrostomum lignano</name>
    <dbReference type="NCBI Taxonomy" id="282301"/>
    <lineage>
        <taxon>Eukaryota</taxon>
        <taxon>Metazoa</taxon>
        <taxon>Spiralia</taxon>
        <taxon>Lophotrochozoa</taxon>
        <taxon>Platyhelminthes</taxon>
        <taxon>Rhabditophora</taxon>
        <taxon>Macrostomorpha</taxon>
        <taxon>Macrostomida</taxon>
        <taxon>Macrostomidae</taxon>
        <taxon>Macrostomum</taxon>
    </lineage>
</organism>
<dbReference type="GO" id="GO:0000981">
    <property type="term" value="F:DNA-binding transcription factor activity, RNA polymerase II-specific"/>
    <property type="evidence" value="ECO:0007669"/>
    <property type="project" value="InterPro"/>
</dbReference>
<evidence type="ECO:0000256" key="5">
    <source>
        <dbReference type="ARBA" id="ARBA00023125"/>
    </source>
</evidence>
<evidence type="ECO:0000256" key="8">
    <source>
        <dbReference type="ARBA" id="ARBA00023242"/>
    </source>
</evidence>
<keyword evidence="14" id="KW-1185">Reference proteome</keyword>
<evidence type="ECO:0000256" key="9">
    <source>
        <dbReference type="PROSITE-ProRule" id="PRU00108"/>
    </source>
</evidence>
<feature type="region of interest" description="Disordered" evidence="11">
    <location>
        <begin position="286"/>
        <end position="333"/>
    </location>
</feature>
<evidence type="ECO:0000256" key="6">
    <source>
        <dbReference type="ARBA" id="ARBA00023155"/>
    </source>
</evidence>